<accession>A0ABN6L4U5</accession>
<gene>
    <name evidence="2" type="ORF">PEPS_04210</name>
</gene>
<dbReference type="SUPFAM" id="SSF53098">
    <property type="entry name" value="Ribonuclease H-like"/>
    <property type="match status" value="1"/>
</dbReference>
<dbReference type="InterPro" id="IPR052408">
    <property type="entry name" value="Exonuclease_MUT-7-like"/>
</dbReference>
<dbReference type="InterPro" id="IPR012337">
    <property type="entry name" value="RNaseH-like_sf"/>
</dbReference>
<sequence>MYQKEISKEEVNELPLTKYEGEIELITDSESLDEALKEIEEYSVIGFDTETKPTFRRGAKNHIALIQIATEEKVYLIRVQETGVTPALEDLLSNPDIHKIGIALTDDIRGMKEIADILPQGYIDLATEVKAMGWKVTGARNLSAIFLKIRISKNQQTSNWEKSEYSPQQIDYAATDAWICLEIYKKIQEYQALMA</sequence>
<evidence type="ECO:0000259" key="1">
    <source>
        <dbReference type="SMART" id="SM00474"/>
    </source>
</evidence>
<feature type="domain" description="3'-5' exonuclease" evidence="1">
    <location>
        <begin position="23"/>
        <end position="192"/>
    </location>
</feature>
<dbReference type="SMART" id="SM00474">
    <property type="entry name" value="35EXOc"/>
    <property type="match status" value="1"/>
</dbReference>
<dbReference type="InterPro" id="IPR002562">
    <property type="entry name" value="3'-5'_exonuclease_dom"/>
</dbReference>
<dbReference type="RefSeq" id="WP_332919661.1">
    <property type="nucleotide sequence ID" value="NZ_AP025292.1"/>
</dbReference>
<dbReference type="InterPro" id="IPR036397">
    <property type="entry name" value="RNaseH_sf"/>
</dbReference>
<dbReference type="CDD" id="cd06141">
    <property type="entry name" value="WRN_exo"/>
    <property type="match status" value="1"/>
</dbReference>
<protein>
    <submittedName>
        <fullName evidence="2">3'-exoribonuclease</fullName>
    </submittedName>
</protein>
<dbReference type="Proteomes" id="UP001354989">
    <property type="component" value="Chromosome"/>
</dbReference>
<proteinExistence type="predicted"/>
<evidence type="ECO:0000313" key="3">
    <source>
        <dbReference type="Proteomes" id="UP001354989"/>
    </source>
</evidence>
<dbReference type="Gene3D" id="3.30.420.10">
    <property type="entry name" value="Ribonuclease H-like superfamily/Ribonuclease H"/>
    <property type="match status" value="1"/>
</dbReference>
<reference evidence="2 3" key="1">
    <citation type="submission" date="2021-12" db="EMBL/GenBank/DDBJ databases">
        <title>Genome sequencing of bacteria with rrn-lacking chromosome and rrn-plasmid.</title>
        <authorList>
            <person name="Anda M."/>
            <person name="Iwasaki W."/>
        </authorList>
    </citation>
    <scope>NUCLEOTIDE SEQUENCE [LARGE SCALE GENOMIC DNA]</scope>
    <source>
        <strain evidence="2 3">NBRC 101262</strain>
    </source>
</reference>
<name>A0ABN6L4U5_9BACT</name>
<dbReference type="Pfam" id="PF01612">
    <property type="entry name" value="DNA_pol_A_exo1"/>
    <property type="match status" value="1"/>
</dbReference>
<evidence type="ECO:0000313" key="2">
    <source>
        <dbReference type="EMBL" id="BDC98140.1"/>
    </source>
</evidence>
<organism evidence="2 3">
    <name type="scientific">Persicobacter psychrovividus</name>
    <dbReference type="NCBI Taxonomy" id="387638"/>
    <lineage>
        <taxon>Bacteria</taxon>
        <taxon>Pseudomonadati</taxon>
        <taxon>Bacteroidota</taxon>
        <taxon>Cytophagia</taxon>
        <taxon>Cytophagales</taxon>
        <taxon>Persicobacteraceae</taxon>
        <taxon>Persicobacter</taxon>
    </lineage>
</organism>
<dbReference type="PANTHER" id="PTHR47765">
    <property type="entry name" value="3'-5' EXONUCLEASE DOMAIN-CONTAINING PROTEIN"/>
    <property type="match status" value="1"/>
</dbReference>
<keyword evidence="3" id="KW-1185">Reference proteome</keyword>
<dbReference type="PANTHER" id="PTHR47765:SF2">
    <property type="entry name" value="EXONUCLEASE MUT-7 HOMOLOG"/>
    <property type="match status" value="1"/>
</dbReference>
<dbReference type="EMBL" id="AP025292">
    <property type="protein sequence ID" value="BDC98140.1"/>
    <property type="molecule type" value="Genomic_DNA"/>
</dbReference>